<dbReference type="EMBL" id="GG662650">
    <property type="protein sequence ID" value="EAR89205.2"/>
    <property type="molecule type" value="Genomic_DNA"/>
</dbReference>
<proteinExistence type="predicted"/>
<accession>Q22VB4</accession>
<keyword evidence="2" id="KW-1185">Reference proteome</keyword>
<evidence type="ECO:0000313" key="1">
    <source>
        <dbReference type="EMBL" id="EAR89205.2"/>
    </source>
</evidence>
<reference evidence="2" key="1">
    <citation type="journal article" date="2006" name="PLoS Biol.">
        <title>Macronuclear genome sequence of the ciliate Tetrahymena thermophila, a model eukaryote.</title>
        <authorList>
            <person name="Eisen J.A."/>
            <person name="Coyne R.S."/>
            <person name="Wu M."/>
            <person name="Wu D."/>
            <person name="Thiagarajan M."/>
            <person name="Wortman J.R."/>
            <person name="Badger J.H."/>
            <person name="Ren Q."/>
            <person name="Amedeo P."/>
            <person name="Jones K.M."/>
            <person name="Tallon L.J."/>
            <person name="Delcher A.L."/>
            <person name="Salzberg S.L."/>
            <person name="Silva J.C."/>
            <person name="Haas B.J."/>
            <person name="Majoros W.H."/>
            <person name="Farzad M."/>
            <person name="Carlton J.M."/>
            <person name="Smith R.K. Jr."/>
            <person name="Garg J."/>
            <person name="Pearlman R.E."/>
            <person name="Karrer K.M."/>
            <person name="Sun L."/>
            <person name="Manning G."/>
            <person name="Elde N.C."/>
            <person name="Turkewitz A.P."/>
            <person name="Asai D.J."/>
            <person name="Wilkes D.E."/>
            <person name="Wang Y."/>
            <person name="Cai H."/>
            <person name="Collins K."/>
            <person name="Stewart B.A."/>
            <person name="Lee S.R."/>
            <person name="Wilamowska K."/>
            <person name="Weinberg Z."/>
            <person name="Ruzzo W.L."/>
            <person name="Wloga D."/>
            <person name="Gaertig J."/>
            <person name="Frankel J."/>
            <person name="Tsao C.-C."/>
            <person name="Gorovsky M.A."/>
            <person name="Keeling P.J."/>
            <person name="Waller R.F."/>
            <person name="Patron N.J."/>
            <person name="Cherry J.M."/>
            <person name="Stover N.A."/>
            <person name="Krieger C.J."/>
            <person name="del Toro C."/>
            <person name="Ryder H.F."/>
            <person name="Williamson S.C."/>
            <person name="Barbeau R.A."/>
            <person name="Hamilton E.P."/>
            <person name="Orias E."/>
        </authorList>
    </citation>
    <scope>NUCLEOTIDE SEQUENCE [LARGE SCALE GENOMIC DNA]</scope>
    <source>
        <strain evidence="2">SB210</strain>
    </source>
</reference>
<dbReference type="Proteomes" id="UP000009168">
    <property type="component" value="Unassembled WGS sequence"/>
</dbReference>
<name>Q22VB4_TETTS</name>
<dbReference type="GeneID" id="7840048"/>
<organism evidence="1 2">
    <name type="scientific">Tetrahymena thermophila (strain SB210)</name>
    <dbReference type="NCBI Taxonomy" id="312017"/>
    <lineage>
        <taxon>Eukaryota</taxon>
        <taxon>Sar</taxon>
        <taxon>Alveolata</taxon>
        <taxon>Ciliophora</taxon>
        <taxon>Intramacronucleata</taxon>
        <taxon>Oligohymenophorea</taxon>
        <taxon>Hymenostomatida</taxon>
        <taxon>Tetrahymenina</taxon>
        <taxon>Tetrahymenidae</taxon>
        <taxon>Tetrahymena</taxon>
    </lineage>
</organism>
<gene>
    <name evidence="1" type="ORF">TTHERM_01215000</name>
</gene>
<dbReference type="HOGENOM" id="CLU_341172_0_0_1"/>
<dbReference type="AlphaFoldDB" id="Q22VB4"/>
<protein>
    <submittedName>
        <fullName evidence="1">Uncharacterized protein</fullName>
    </submittedName>
</protein>
<dbReference type="KEGG" id="tet:TTHERM_01215000"/>
<dbReference type="InParanoid" id="Q22VB4"/>
<dbReference type="RefSeq" id="XP_001009450.2">
    <property type="nucleotide sequence ID" value="XM_001009450.2"/>
</dbReference>
<sequence length="952" mass="111679">MQQIQKKESSEYLKFSYSKGKYTLQEIIIAKDIDFYSIANTQLLQDLNNNKIDISQKDIFELDQKDGIKSFIKLTNQVLYALNQILAEKENLLRKQKIKDNYVVVDQSLNDSDSDINIDQLSSSSNLLGNLNNYPEQLNQTSNQKVICNIYPKQITQNNNLNSNCLQFFKESNLKEHFQSPSQQLMQLNDLNKETFQLNQSRNLTFDLNNSSQQLNQSYNLDNSFQQLSQPCNIECGLNNQAQQIPQLSNLNNNQCNFPQQTTTQYIGFDNDSLKPSTQINSQKHFLDHPQQLVQSNNLNKESFQLNQQKDLTFDLNNNSQQLTQTNNSQNNLKQLPQPCNIECGLNNQPQQLPQLSNLNNNQCNLPKWVTCKSSFDKDSLKPSPQINSQKHFQDYPQQLVQSSNLNKELFQLNQQSNVAFDLNNKSLLLTQSNNFNNSLLQFTTTKPYNIESDIKSQPQQLPELSNLNRTNYFYPQQTTQYNNLHDNSLKLLQQNSQQQLTQSNNLNKESFQPYQSTDLTFDFNSNISQFPQSNYFNNSHLQLSQTSNLPGNLSNQPQYLPQPINLDRNQFNYLQQTTQYNNFYKQSLNLQQESNLINNFQNDPQQSSQFTNFNCHSKQLSQQTQLSNLENVTQIENFQNKNLYKDFSNDSQQTNQQNIIKSELQQPTQSINKEVKQIKEERKKEISFQEELNKYICIGEMSNQKNKNLELLITLKESYEDLILKNFQEEDYQVIIKNPFKIKFNQLKNIYLDTLTADIQIVQYCNDSYSVDYSDIESFKQLIDQQTTIQIFELFIILKQIQLDDCKCECFHHHLDQYRFPSLYEINLNEYFSSKVKNIEVEIEDYLYSKTSLKLDYEKYDFKIYLGSESSEEIQKLILINKDMDEIDLEVNGIQIPNILNKKQLFVNKKYQIIVEQQDQCLLRIAIFYKFQIQDLLSLNLQKIIVDLFYD</sequence>
<evidence type="ECO:0000313" key="2">
    <source>
        <dbReference type="Proteomes" id="UP000009168"/>
    </source>
</evidence>